<organism evidence="2 3">
    <name type="scientific">Hymenobacter nivis</name>
    <dbReference type="NCBI Taxonomy" id="1850093"/>
    <lineage>
        <taxon>Bacteria</taxon>
        <taxon>Pseudomonadati</taxon>
        <taxon>Bacteroidota</taxon>
        <taxon>Cytophagia</taxon>
        <taxon>Cytophagales</taxon>
        <taxon>Hymenobacteraceae</taxon>
        <taxon>Hymenobacter</taxon>
    </lineage>
</organism>
<feature type="domain" description="NAD-dependent epimerase/dehydratase" evidence="1">
    <location>
        <begin position="20"/>
        <end position="182"/>
    </location>
</feature>
<proteinExistence type="predicted"/>
<sequence length="290" mass="31956">MSSISPLPLLSQSAHQPISVLGGGWLGLPLAQYLQVHGYEMCVSRTSAAGVSEVSRLGLNAFAIELAAGNALSDSPFWHAPTLLITVPPQPGKPKDEQLAQFERLIERARASGVRQVLYISSTSVYGDNEQLATEDIAPAPTKPGGMVVYQLEQLLQREPAFRTTVLRFGGLIGYDRLPDSAAAIERRRRAIDTPMNVIHRDDCVRIIHEIVRQQAWGEVFNASADAHPTRRAYYAAAARARDFTLPDMGPVQPQPHKVVSSEKLKARLNYQFLFPNPLAIFEQPARDIL</sequence>
<dbReference type="AlphaFoldDB" id="A0A2Z3GLQ2"/>
<dbReference type="Gene3D" id="3.40.50.720">
    <property type="entry name" value="NAD(P)-binding Rossmann-like Domain"/>
    <property type="match status" value="1"/>
</dbReference>
<name>A0A2Z3GLQ2_9BACT</name>
<dbReference type="KEGG" id="hnv:DDQ68_09635"/>
<evidence type="ECO:0000313" key="3">
    <source>
        <dbReference type="Proteomes" id="UP000245999"/>
    </source>
</evidence>
<protein>
    <submittedName>
        <fullName evidence="2">NAD(P)-dependent oxidoreductase</fullName>
    </submittedName>
</protein>
<evidence type="ECO:0000259" key="1">
    <source>
        <dbReference type="Pfam" id="PF01370"/>
    </source>
</evidence>
<dbReference type="InterPro" id="IPR036291">
    <property type="entry name" value="NAD(P)-bd_dom_sf"/>
</dbReference>
<accession>A0A2Z3GLQ2</accession>
<dbReference type="Proteomes" id="UP000245999">
    <property type="component" value="Chromosome"/>
</dbReference>
<keyword evidence="3" id="KW-1185">Reference proteome</keyword>
<evidence type="ECO:0000313" key="2">
    <source>
        <dbReference type="EMBL" id="AWM33012.1"/>
    </source>
</evidence>
<gene>
    <name evidence="2" type="ORF">DDQ68_09635</name>
</gene>
<dbReference type="OrthoDB" id="751203at2"/>
<dbReference type="SUPFAM" id="SSF51735">
    <property type="entry name" value="NAD(P)-binding Rossmann-fold domains"/>
    <property type="match status" value="1"/>
</dbReference>
<reference evidence="3" key="1">
    <citation type="submission" date="2018-04" db="EMBL/GenBank/DDBJ databases">
        <title>Complete genome of Antarctic heterotrophic bacterium Hymenobacter nivis.</title>
        <authorList>
            <person name="Terashima M."/>
        </authorList>
    </citation>
    <scope>NUCLEOTIDE SEQUENCE [LARGE SCALE GENOMIC DNA]</scope>
    <source>
        <strain evidence="3">NBRC 111535</strain>
    </source>
</reference>
<dbReference type="EMBL" id="CP029145">
    <property type="protein sequence ID" value="AWM33012.1"/>
    <property type="molecule type" value="Genomic_DNA"/>
</dbReference>
<dbReference type="Pfam" id="PF01370">
    <property type="entry name" value="Epimerase"/>
    <property type="match status" value="1"/>
</dbReference>
<dbReference type="InterPro" id="IPR001509">
    <property type="entry name" value="Epimerase_deHydtase"/>
</dbReference>